<keyword evidence="7" id="KW-0804">Transcription</keyword>
<evidence type="ECO:0000256" key="2">
    <source>
        <dbReference type="ARBA" id="ARBA00006789"/>
    </source>
</evidence>
<evidence type="ECO:0000313" key="14">
    <source>
        <dbReference type="EMBL" id="PIN18324.1"/>
    </source>
</evidence>
<dbReference type="GO" id="GO:0005634">
    <property type="term" value="C:nucleus"/>
    <property type="evidence" value="ECO:0007669"/>
    <property type="project" value="UniProtKB-SubCell"/>
</dbReference>
<dbReference type="PANTHER" id="PTHR45654:SF77">
    <property type="entry name" value="HOMEOBOX-LEUCINE ZIPPER PROTEIN MERISTEM L1"/>
    <property type="match status" value="1"/>
</dbReference>
<name>A0A2G9HLE3_9LAMI</name>
<keyword evidence="3" id="KW-0805">Transcription regulation</keyword>
<comment type="subcellular location">
    <subcellularLocation>
        <location evidence="1 9 10">Nucleus</location>
    </subcellularLocation>
</comment>
<evidence type="ECO:0000256" key="12">
    <source>
        <dbReference type="SAM" id="MobiDB-lite"/>
    </source>
</evidence>
<dbReference type="InterPro" id="IPR042160">
    <property type="entry name" value="HD-Zip_IV"/>
</dbReference>
<dbReference type="FunFam" id="1.10.10.60:FF:000229">
    <property type="entry name" value="Homeobox-leucine zipper protein HDG1"/>
    <property type="match status" value="1"/>
</dbReference>
<organism evidence="14 15">
    <name type="scientific">Handroanthus impetiginosus</name>
    <dbReference type="NCBI Taxonomy" id="429701"/>
    <lineage>
        <taxon>Eukaryota</taxon>
        <taxon>Viridiplantae</taxon>
        <taxon>Streptophyta</taxon>
        <taxon>Embryophyta</taxon>
        <taxon>Tracheophyta</taxon>
        <taxon>Spermatophyta</taxon>
        <taxon>Magnoliopsida</taxon>
        <taxon>eudicotyledons</taxon>
        <taxon>Gunneridae</taxon>
        <taxon>Pentapetalae</taxon>
        <taxon>asterids</taxon>
        <taxon>lamiids</taxon>
        <taxon>Lamiales</taxon>
        <taxon>Bignoniaceae</taxon>
        <taxon>Crescentiina</taxon>
        <taxon>Tabebuia alliance</taxon>
        <taxon>Handroanthus</taxon>
    </lineage>
</organism>
<dbReference type="Gene3D" id="1.10.10.60">
    <property type="entry name" value="Homeodomain-like"/>
    <property type="match status" value="1"/>
</dbReference>
<keyword evidence="5 9" id="KW-0238">DNA-binding</keyword>
<evidence type="ECO:0000256" key="4">
    <source>
        <dbReference type="ARBA" id="ARBA00023054"/>
    </source>
</evidence>
<evidence type="ECO:0000313" key="15">
    <source>
        <dbReference type="Proteomes" id="UP000231279"/>
    </source>
</evidence>
<dbReference type="Pfam" id="PF00046">
    <property type="entry name" value="Homeodomain"/>
    <property type="match status" value="1"/>
</dbReference>
<keyword evidence="6 9" id="KW-0371">Homeobox</keyword>
<dbReference type="EMBL" id="NKXS01001473">
    <property type="protein sequence ID" value="PIN18324.1"/>
    <property type="molecule type" value="Genomic_DNA"/>
</dbReference>
<dbReference type="SMART" id="SM00389">
    <property type="entry name" value="HOX"/>
    <property type="match status" value="1"/>
</dbReference>
<dbReference type="GO" id="GO:0000981">
    <property type="term" value="F:DNA-binding transcription factor activity, RNA polymerase II-specific"/>
    <property type="evidence" value="ECO:0007669"/>
    <property type="project" value="InterPro"/>
</dbReference>
<dbReference type="GO" id="GO:0003677">
    <property type="term" value="F:DNA binding"/>
    <property type="evidence" value="ECO:0007669"/>
    <property type="project" value="UniProtKB-UniRule"/>
</dbReference>
<dbReference type="OrthoDB" id="5973733at2759"/>
<reference evidence="15" key="1">
    <citation type="journal article" date="2018" name="Gigascience">
        <title>Genome assembly of the Pink Ipe (Handroanthus impetiginosus, Bignoniaceae), a highly valued, ecologically keystone Neotropical timber forest tree.</title>
        <authorList>
            <person name="Silva-Junior O.B."/>
            <person name="Grattapaglia D."/>
            <person name="Novaes E."/>
            <person name="Collevatti R.G."/>
        </authorList>
    </citation>
    <scope>NUCLEOTIDE SEQUENCE [LARGE SCALE GENOMIC DNA]</scope>
    <source>
        <strain evidence="15">cv. UFG-1</strain>
    </source>
</reference>
<dbReference type="Proteomes" id="UP000231279">
    <property type="component" value="Unassembled WGS sequence"/>
</dbReference>
<evidence type="ECO:0000256" key="6">
    <source>
        <dbReference type="ARBA" id="ARBA00023155"/>
    </source>
</evidence>
<dbReference type="PROSITE" id="PS00027">
    <property type="entry name" value="HOMEOBOX_1"/>
    <property type="match status" value="1"/>
</dbReference>
<dbReference type="PROSITE" id="PS50071">
    <property type="entry name" value="HOMEOBOX_2"/>
    <property type="match status" value="1"/>
</dbReference>
<evidence type="ECO:0000256" key="8">
    <source>
        <dbReference type="ARBA" id="ARBA00023242"/>
    </source>
</evidence>
<dbReference type="AlphaFoldDB" id="A0A2G9HLE3"/>
<protein>
    <recommendedName>
        <fullName evidence="13">Homeobox domain-containing protein</fullName>
    </recommendedName>
</protein>
<dbReference type="CDD" id="cd00086">
    <property type="entry name" value="homeodomain"/>
    <property type="match status" value="1"/>
</dbReference>
<comment type="similarity">
    <text evidence="2">Belongs to the HD-ZIP homeobox family. Class IV subfamily.</text>
</comment>
<evidence type="ECO:0000256" key="5">
    <source>
        <dbReference type="ARBA" id="ARBA00023125"/>
    </source>
</evidence>
<evidence type="ECO:0000256" key="7">
    <source>
        <dbReference type="ARBA" id="ARBA00023163"/>
    </source>
</evidence>
<dbReference type="STRING" id="429701.A0A2G9HLE3"/>
<feature type="region of interest" description="Disordered" evidence="12">
    <location>
        <begin position="1"/>
        <end position="24"/>
    </location>
</feature>
<dbReference type="SUPFAM" id="SSF46689">
    <property type="entry name" value="Homeodomain-like"/>
    <property type="match status" value="1"/>
</dbReference>
<feature type="DNA-binding region" description="Homeobox" evidence="9">
    <location>
        <begin position="32"/>
        <end position="91"/>
    </location>
</feature>
<evidence type="ECO:0000256" key="1">
    <source>
        <dbReference type="ARBA" id="ARBA00004123"/>
    </source>
</evidence>
<dbReference type="InterPro" id="IPR017970">
    <property type="entry name" value="Homeobox_CS"/>
</dbReference>
<dbReference type="InterPro" id="IPR009057">
    <property type="entry name" value="Homeodomain-like_sf"/>
</dbReference>
<dbReference type="InterPro" id="IPR001356">
    <property type="entry name" value="HD"/>
</dbReference>
<gene>
    <name evidence="14" type="ORF">CDL12_08984</name>
</gene>
<evidence type="ECO:0000256" key="11">
    <source>
        <dbReference type="SAM" id="Coils"/>
    </source>
</evidence>
<keyword evidence="4 11" id="KW-0175">Coiled coil</keyword>
<sequence length="176" mass="20383">MIFDMNSNASEANNSSSTENPDKNFIENQQSKRKRFHRHTPRQIQELEAFFKECPHPNNKQRKELSRRLGMEPMQVKFWYQNKRTQMKTQHARQKNAHLRIENEKLRAENTRYKEALSNACCPTCGGIAAARDLSSDEHRLRIENARLRQEIEEIAAAVAKNVGKPVTGPIIRAAD</sequence>
<evidence type="ECO:0000259" key="13">
    <source>
        <dbReference type="PROSITE" id="PS50071"/>
    </source>
</evidence>
<keyword evidence="8 9" id="KW-0539">Nucleus</keyword>
<keyword evidence="15" id="KW-1185">Reference proteome</keyword>
<proteinExistence type="inferred from homology"/>
<evidence type="ECO:0000256" key="3">
    <source>
        <dbReference type="ARBA" id="ARBA00023015"/>
    </source>
</evidence>
<feature type="domain" description="Homeobox" evidence="13">
    <location>
        <begin position="30"/>
        <end position="90"/>
    </location>
</feature>
<feature type="coiled-coil region" evidence="11">
    <location>
        <begin position="89"/>
        <end position="158"/>
    </location>
</feature>
<dbReference type="PANTHER" id="PTHR45654">
    <property type="entry name" value="HOMEOBOX-LEUCINE ZIPPER PROTEIN MERISTEM L1"/>
    <property type="match status" value="1"/>
</dbReference>
<accession>A0A2G9HLE3</accession>
<feature type="compositionally biased region" description="Low complexity" evidence="12">
    <location>
        <begin position="1"/>
        <end position="19"/>
    </location>
</feature>
<evidence type="ECO:0000256" key="10">
    <source>
        <dbReference type="RuleBase" id="RU000682"/>
    </source>
</evidence>
<comment type="caution">
    <text evidence="14">The sequence shown here is derived from an EMBL/GenBank/DDBJ whole genome shotgun (WGS) entry which is preliminary data.</text>
</comment>
<evidence type="ECO:0000256" key="9">
    <source>
        <dbReference type="PROSITE-ProRule" id="PRU00108"/>
    </source>
</evidence>